<feature type="domain" description="Polysaccharide chain length determinant N-terminal" evidence="6">
    <location>
        <begin position="15"/>
        <end position="88"/>
    </location>
</feature>
<dbReference type="Proteomes" id="UP000516446">
    <property type="component" value="Chromosome"/>
</dbReference>
<dbReference type="EMBL" id="CP043431">
    <property type="protein sequence ID" value="QNT64270.1"/>
    <property type="molecule type" value="Genomic_DNA"/>
</dbReference>
<evidence type="ECO:0000259" key="6">
    <source>
        <dbReference type="Pfam" id="PF02706"/>
    </source>
</evidence>
<organism evidence="7 8">
    <name type="scientific">Weissella koreensis</name>
    <dbReference type="NCBI Taxonomy" id="165096"/>
    <lineage>
        <taxon>Bacteria</taxon>
        <taxon>Bacillati</taxon>
        <taxon>Bacillota</taxon>
        <taxon>Bacilli</taxon>
        <taxon>Lactobacillales</taxon>
        <taxon>Lactobacillaceae</taxon>
        <taxon>Weissella</taxon>
    </lineage>
</organism>
<proteinExistence type="predicted"/>
<comment type="subcellular location">
    <subcellularLocation>
        <location evidence="1">Cell membrane</location>
        <topology evidence="1">Multi-pass membrane protein</topology>
    </subcellularLocation>
</comment>
<keyword evidence="8" id="KW-1185">Reference proteome</keyword>
<evidence type="ECO:0000313" key="8">
    <source>
        <dbReference type="Proteomes" id="UP000516446"/>
    </source>
</evidence>
<keyword evidence="4" id="KW-1133">Transmembrane helix</keyword>
<protein>
    <submittedName>
        <fullName evidence="7">Capsular biosynthesis protein</fullName>
    </submittedName>
</protein>
<evidence type="ECO:0000313" key="7">
    <source>
        <dbReference type="EMBL" id="QNT64270.1"/>
    </source>
</evidence>
<dbReference type="AlphaFoldDB" id="A0A7H1MLD4"/>
<keyword evidence="3" id="KW-0812">Transmembrane</keyword>
<gene>
    <name evidence="7" type="ORF">FY536_02795</name>
</gene>
<evidence type="ECO:0000256" key="1">
    <source>
        <dbReference type="ARBA" id="ARBA00004651"/>
    </source>
</evidence>
<sequence length="216" mass="24752">MVNMEKLGTSVLKIILKKYSVYILLLAIISGGITTFIVEKISPSQYIATNQVIISPKTNDAQMDLKYVSTYKELLTNEIILDKVHNNLKRSNINRSTHDLQKELTILTDTDSQIVTIQVADNSKNESIKIVNAFGLVAQDELPKLITTNKSKLLNGTDQAYRIGNINKMQLMLITSTIFFVFYFLIIVRIIFKRNKLFFPEQVADILRTKRLYQFN</sequence>
<dbReference type="InterPro" id="IPR003856">
    <property type="entry name" value="LPS_length_determ_N"/>
</dbReference>
<keyword evidence="5" id="KW-0472">Membrane</keyword>
<dbReference type="RefSeq" id="WP_006845988.1">
    <property type="nucleotide sequence ID" value="NZ_CP026847.1"/>
</dbReference>
<reference evidence="7 8" key="1">
    <citation type="submission" date="2019-08" db="EMBL/GenBank/DDBJ databases">
        <authorList>
            <person name="Chang H.C."/>
            <person name="Mun S.Y."/>
        </authorList>
    </citation>
    <scope>NUCLEOTIDE SEQUENCE [LARGE SCALE GENOMIC DNA]</scope>
    <source>
        <strain evidence="7 8">SK</strain>
    </source>
</reference>
<accession>A0A7H1MLD4</accession>
<evidence type="ECO:0000256" key="2">
    <source>
        <dbReference type="ARBA" id="ARBA00022475"/>
    </source>
</evidence>
<keyword evidence="2" id="KW-1003">Cell membrane</keyword>
<evidence type="ECO:0000256" key="5">
    <source>
        <dbReference type="ARBA" id="ARBA00023136"/>
    </source>
</evidence>
<name>A0A7H1MLD4_9LACO</name>
<dbReference type="Pfam" id="PF02706">
    <property type="entry name" value="Wzz"/>
    <property type="match status" value="1"/>
</dbReference>
<evidence type="ECO:0000256" key="4">
    <source>
        <dbReference type="ARBA" id="ARBA00022989"/>
    </source>
</evidence>
<evidence type="ECO:0000256" key="3">
    <source>
        <dbReference type="ARBA" id="ARBA00022692"/>
    </source>
</evidence>
<dbReference type="GO" id="GO:0005886">
    <property type="term" value="C:plasma membrane"/>
    <property type="evidence" value="ECO:0007669"/>
    <property type="project" value="UniProtKB-SubCell"/>
</dbReference>